<dbReference type="EMBL" id="CWGI01000001">
    <property type="protein sequence ID" value="CRX36970.1"/>
    <property type="molecule type" value="Genomic_DNA"/>
</dbReference>
<reference evidence="3" key="1">
    <citation type="submission" date="2015-05" db="EMBL/GenBank/DDBJ databases">
        <authorList>
            <person name="Collingro A."/>
        </authorList>
    </citation>
    <scope>NUCLEOTIDE SEQUENCE [LARGE SCALE GENOMIC DNA]</scope>
    <source>
        <strain evidence="3">Ps</strain>
    </source>
</reference>
<keyword evidence="3" id="KW-1185">Reference proteome</keyword>
<organism evidence="2 3">
    <name type="scientific">Candidatus Hepatoplasma crinochetorum</name>
    <dbReference type="NCBI Taxonomy" id="295596"/>
    <lineage>
        <taxon>Bacteria</taxon>
        <taxon>Bacillati</taxon>
        <taxon>Mycoplasmatota</taxon>
        <taxon>Mollicutes</taxon>
        <taxon>Candidatus Hepatoplasmataceae</taxon>
        <taxon>Candidatus Hepatoplasma</taxon>
    </lineage>
</organism>
<feature type="transmembrane region" description="Helical" evidence="1">
    <location>
        <begin position="73"/>
        <end position="94"/>
    </location>
</feature>
<proteinExistence type="predicted"/>
<gene>
    <name evidence="2" type="ORF">HEPPS_01700</name>
</gene>
<dbReference type="AlphaFoldDB" id="A0A0G7ZLB0"/>
<name>A0A0G7ZLB0_9MOLU</name>
<protein>
    <submittedName>
        <fullName evidence="2">Uncharacterized protein</fullName>
    </submittedName>
</protein>
<feature type="transmembrane region" description="Helical" evidence="1">
    <location>
        <begin position="21"/>
        <end position="44"/>
    </location>
</feature>
<feature type="transmembrane region" description="Helical" evidence="1">
    <location>
        <begin position="159"/>
        <end position="178"/>
    </location>
</feature>
<dbReference type="Proteomes" id="UP000242141">
    <property type="component" value="Unassembled WGS sequence"/>
</dbReference>
<sequence>MVKTKKRTKQKRELTFEDKFFIFKFVFLIFAIITLISFFTVSSIKISDTVKFNNSIEIFVDLETLSEESFTPIIFMFIFSFAFAITILFLIFSFKMKRFQNIYYGIAIAVVIVFFVTLYFLYAENFLYYANLYQNDPAWAIINSIPGIEIVEKYTADDIVMLVISFITLALSGIYLLLINSVTISNESLE</sequence>
<keyword evidence="1" id="KW-0812">Transmembrane</keyword>
<evidence type="ECO:0000313" key="2">
    <source>
        <dbReference type="EMBL" id="CRX36970.1"/>
    </source>
</evidence>
<accession>A0A0G7ZLB0</accession>
<evidence type="ECO:0000313" key="3">
    <source>
        <dbReference type="Proteomes" id="UP000242141"/>
    </source>
</evidence>
<feature type="transmembrane region" description="Helical" evidence="1">
    <location>
        <begin position="101"/>
        <end position="122"/>
    </location>
</feature>
<keyword evidence="1" id="KW-1133">Transmembrane helix</keyword>
<keyword evidence="1" id="KW-0472">Membrane</keyword>
<evidence type="ECO:0000256" key="1">
    <source>
        <dbReference type="SAM" id="Phobius"/>
    </source>
</evidence>